<evidence type="ECO:0000313" key="3">
    <source>
        <dbReference type="Proteomes" id="UP000254330"/>
    </source>
</evidence>
<dbReference type="EMBL" id="UGNP01000001">
    <property type="protein sequence ID" value="STX10744.1"/>
    <property type="molecule type" value="Genomic_DNA"/>
</dbReference>
<dbReference type="Proteomes" id="UP000254330">
    <property type="component" value="Unassembled WGS sequence"/>
</dbReference>
<sequence length="312" mass="36392">MYAIFNELSVSSSETFDKEYSRSTINDFVKLLHKVNRKIGFKSLITTSDFYNLNVSAYNINDWLNDPLVERNHKTFLRTFYNKCTSIDHENYSSNDFEIGINDKIVNGIGCLVASELNESVISLKTDTIWLKDVIKGTLLTYENDEIINEEREIDNISEEAHINSVEAKLIHSEFAMLSSGQDLWEKREKLFPNLIFCRSIKDQLYKDPERFHIEQVAKKLLGLQQYFSNYNGIYNPNELGFKARTESETVKSNDHLKGLRLFEKPDGTREYFYDHIGFTGKYCGRIHFFPDNVNKKCYIGYIGVHLQTKKF</sequence>
<protein>
    <submittedName>
        <fullName evidence="1">Uncharacterized protein</fullName>
    </submittedName>
</protein>
<proteinExistence type="predicted"/>
<dbReference type="Proteomes" id="UP000294641">
    <property type="component" value="Unassembled WGS sequence"/>
</dbReference>
<comment type="caution">
    <text evidence="1">The sequence shown here is derived from an EMBL/GenBank/DDBJ whole genome shotgun (WGS) entry which is preliminary data.</text>
</comment>
<keyword evidence="4" id="KW-1185">Reference proteome</keyword>
<dbReference type="EMBL" id="SNZG01000014">
    <property type="protein sequence ID" value="TDR38838.1"/>
    <property type="molecule type" value="Genomic_DNA"/>
</dbReference>
<organism evidence="1 3">
    <name type="scientific">Kurthia zopfii</name>
    <dbReference type="NCBI Taxonomy" id="1650"/>
    <lineage>
        <taxon>Bacteria</taxon>
        <taxon>Bacillati</taxon>
        <taxon>Bacillota</taxon>
        <taxon>Bacilli</taxon>
        <taxon>Bacillales</taxon>
        <taxon>Caryophanaceae</taxon>
        <taxon>Kurthia</taxon>
    </lineage>
</organism>
<dbReference type="OrthoDB" id="9811413at2"/>
<accession>A0A8B4QDQ6</accession>
<evidence type="ECO:0000313" key="2">
    <source>
        <dbReference type="EMBL" id="TDR38838.1"/>
    </source>
</evidence>
<evidence type="ECO:0000313" key="1">
    <source>
        <dbReference type="EMBL" id="STX10744.1"/>
    </source>
</evidence>
<name>A0A8B4QDQ6_9BACL</name>
<evidence type="ECO:0000313" key="4">
    <source>
        <dbReference type="Proteomes" id="UP000294641"/>
    </source>
</evidence>
<reference evidence="2 4" key="2">
    <citation type="submission" date="2019-03" db="EMBL/GenBank/DDBJ databases">
        <title>Genomic Encyclopedia of Type Strains, Phase IV (KMG-IV): sequencing the most valuable type-strain genomes for metagenomic binning, comparative biology and taxonomic classification.</title>
        <authorList>
            <person name="Goeker M."/>
        </authorList>
    </citation>
    <scope>NUCLEOTIDE SEQUENCE [LARGE SCALE GENOMIC DNA]</scope>
    <source>
        <strain evidence="2 4">DSM 20580</strain>
    </source>
</reference>
<gene>
    <name evidence="2" type="ORF">DFR61_11459</name>
    <name evidence="1" type="ORF">NCTC10597_02517</name>
</gene>
<dbReference type="AlphaFoldDB" id="A0A8B4QDQ6"/>
<reference evidence="1 3" key="1">
    <citation type="submission" date="2018-06" db="EMBL/GenBank/DDBJ databases">
        <authorList>
            <consortium name="Pathogen Informatics"/>
            <person name="Doyle S."/>
        </authorList>
    </citation>
    <scope>NUCLEOTIDE SEQUENCE [LARGE SCALE GENOMIC DNA]</scope>
    <source>
        <strain evidence="1 3">NCTC10597</strain>
    </source>
</reference>
<dbReference type="RefSeq" id="WP_109349533.1">
    <property type="nucleotide sequence ID" value="NZ_BJUE01000043.1"/>
</dbReference>